<dbReference type="Proteomes" id="UP000053688">
    <property type="component" value="Unassembled WGS sequence"/>
</dbReference>
<dbReference type="Pfam" id="PF07070">
    <property type="entry name" value="Spo0M"/>
    <property type="match status" value="1"/>
</dbReference>
<evidence type="ECO:0000313" key="1">
    <source>
        <dbReference type="EMBL" id="EPE37279.1"/>
    </source>
</evidence>
<sequence>MCNLYLGAIFFMSFFKKILASFENSFITANSIIQQAVLFPGKDINIKINIHGKHKKQIISNINLKLYCHYFEKKHTQKDNFFYKKHFIKISRSHTLSNWNLAFPFNIKSGEIRDFNISMNVPWNTPITINNTKVWLETKIHTSMSINSISNKELLTVRPDALMDQIFTVLEEQGLRIRHVKCETIEGFISPFIQKFEFVPTMGPYHGYWREIEIITHRSNNFLKLWFEINRNQTKNSKETLGKLLSIGKLKYQLEISTETCIQEVRNIVLNYINSTLWRKK</sequence>
<name>S3DJH9_9GAMM</name>
<dbReference type="AlphaFoldDB" id="S3DJH9"/>
<dbReference type="EMBL" id="AMSD01000002">
    <property type="protein sequence ID" value="EPE37279.1"/>
    <property type="molecule type" value="Genomic_DNA"/>
</dbReference>
<gene>
    <name evidence="1" type="ORF">O1U_0579</name>
</gene>
<dbReference type="eggNOG" id="COG4326">
    <property type="taxonomic scope" value="Bacteria"/>
</dbReference>
<proteinExistence type="predicted"/>
<reference evidence="1 2" key="1">
    <citation type="journal article" date="2014" name="Environ. Microbiol.">
        <title>Genomic signatures of obligate host dependence in the luminous bacterial symbiont of a vertebrate.</title>
        <authorList>
            <person name="Hendry T.A."/>
            <person name="de Wet J.R."/>
            <person name="Dunlap P.V."/>
        </authorList>
    </citation>
    <scope>NUCLEOTIDE SEQUENCE [LARGE SCALE GENOMIC DNA]</scope>
    <source>
        <strain evidence="1 2">Akat1</strain>
    </source>
</reference>
<protein>
    <submittedName>
        <fullName evidence="1">SpoOM</fullName>
    </submittedName>
</protein>
<dbReference type="PANTHER" id="PTHR40053:SF1">
    <property type="entry name" value="SPORULATION-CONTROL PROTEIN SPO0M"/>
    <property type="match status" value="1"/>
</dbReference>
<organism evidence="1 2">
    <name type="scientific">Candidatus Photodesmus katoptron Akat1</name>
    <dbReference type="NCBI Taxonomy" id="1236703"/>
    <lineage>
        <taxon>Bacteria</taxon>
        <taxon>Pseudomonadati</taxon>
        <taxon>Pseudomonadota</taxon>
        <taxon>Gammaproteobacteria</taxon>
        <taxon>Vibrionales</taxon>
        <taxon>Vibrionaceae</taxon>
        <taxon>Candidatus Photodesmus</taxon>
    </lineage>
</organism>
<dbReference type="PANTHER" id="PTHR40053">
    <property type="entry name" value="SPORULATION-CONTROL PROTEIN SPO0M"/>
    <property type="match status" value="1"/>
</dbReference>
<dbReference type="STRING" id="28176.CF66_9089"/>
<keyword evidence="2" id="KW-1185">Reference proteome</keyword>
<accession>S3DJH9</accession>
<evidence type="ECO:0000313" key="2">
    <source>
        <dbReference type="Proteomes" id="UP000053688"/>
    </source>
</evidence>
<dbReference type="InterPro" id="IPR009776">
    <property type="entry name" value="Spore_0_M"/>
</dbReference>
<comment type="caution">
    <text evidence="1">The sequence shown here is derived from an EMBL/GenBank/DDBJ whole genome shotgun (WGS) entry which is preliminary data.</text>
</comment>